<reference evidence="2" key="2">
    <citation type="submission" date="2015-01" db="EMBL/GenBank/DDBJ databases">
        <title>Evolutionary Origins and Diversification of the Mycorrhizal Mutualists.</title>
        <authorList>
            <consortium name="DOE Joint Genome Institute"/>
            <consortium name="Mycorrhizal Genomics Consortium"/>
            <person name="Kohler A."/>
            <person name="Kuo A."/>
            <person name="Nagy L.G."/>
            <person name="Floudas D."/>
            <person name="Copeland A."/>
            <person name="Barry K.W."/>
            <person name="Cichocki N."/>
            <person name="Veneault-Fourrey C."/>
            <person name="LaButti K."/>
            <person name="Lindquist E.A."/>
            <person name="Lipzen A."/>
            <person name="Lundell T."/>
            <person name="Morin E."/>
            <person name="Murat C."/>
            <person name="Riley R."/>
            <person name="Ohm R."/>
            <person name="Sun H."/>
            <person name="Tunlid A."/>
            <person name="Henrissat B."/>
            <person name="Grigoriev I.V."/>
            <person name="Hibbett D.S."/>
            <person name="Martin F."/>
        </authorList>
    </citation>
    <scope>NUCLEOTIDE SEQUENCE [LARGE SCALE GENOMIC DNA]</scope>
    <source>
        <strain evidence="2">LaAM-08-1</strain>
    </source>
</reference>
<proteinExistence type="predicted"/>
<reference evidence="1 2" key="1">
    <citation type="submission" date="2014-04" db="EMBL/GenBank/DDBJ databases">
        <authorList>
            <consortium name="DOE Joint Genome Institute"/>
            <person name="Kuo A."/>
            <person name="Kohler A."/>
            <person name="Nagy L.G."/>
            <person name="Floudas D."/>
            <person name="Copeland A."/>
            <person name="Barry K.W."/>
            <person name="Cichocki N."/>
            <person name="Veneault-Fourrey C."/>
            <person name="LaButti K."/>
            <person name="Lindquist E.A."/>
            <person name="Lipzen A."/>
            <person name="Lundell T."/>
            <person name="Morin E."/>
            <person name="Murat C."/>
            <person name="Sun H."/>
            <person name="Tunlid A."/>
            <person name="Henrissat B."/>
            <person name="Grigoriev I.V."/>
            <person name="Hibbett D.S."/>
            <person name="Martin F."/>
            <person name="Nordberg H.P."/>
            <person name="Cantor M.N."/>
            <person name="Hua S.X."/>
        </authorList>
    </citation>
    <scope>NUCLEOTIDE SEQUENCE [LARGE SCALE GENOMIC DNA]</scope>
    <source>
        <strain evidence="1 2">LaAM-08-1</strain>
    </source>
</reference>
<dbReference type="HOGENOM" id="CLU_2542922_0_0_1"/>
<dbReference type="AlphaFoldDB" id="A0A0C9XGL1"/>
<dbReference type="EMBL" id="KN838574">
    <property type="protein sequence ID" value="KIK04026.1"/>
    <property type="molecule type" value="Genomic_DNA"/>
</dbReference>
<evidence type="ECO:0000313" key="2">
    <source>
        <dbReference type="Proteomes" id="UP000054477"/>
    </source>
</evidence>
<sequence length="83" mass="8737">MYTTTVFLVTLVQSSIKGKAVSAHCQLIRSHSNLVAVCAGAVTPLCAHLACFIPCIARNLFKKAALLPRAVYIAHGQAGSSEP</sequence>
<name>A0A0C9XGL1_9AGAR</name>
<accession>A0A0C9XGL1</accession>
<dbReference type="Proteomes" id="UP000054477">
    <property type="component" value="Unassembled WGS sequence"/>
</dbReference>
<protein>
    <submittedName>
        <fullName evidence="1">Uncharacterized protein</fullName>
    </submittedName>
</protein>
<gene>
    <name evidence="1" type="ORF">K443DRAFT_676335</name>
</gene>
<evidence type="ECO:0000313" key="1">
    <source>
        <dbReference type="EMBL" id="KIK04026.1"/>
    </source>
</evidence>
<keyword evidence="2" id="KW-1185">Reference proteome</keyword>
<organism evidence="1 2">
    <name type="scientific">Laccaria amethystina LaAM-08-1</name>
    <dbReference type="NCBI Taxonomy" id="1095629"/>
    <lineage>
        <taxon>Eukaryota</taxon>
        <taxon>Fungi</taxon>
        <taxon>Dikarya</taxon>
        <taxon>Basidiomycota</taxon>
        <taxon>Agaricomycotina</taxon>
        <taxon>Agaricomycetes</taxon>
        <taxon>Agaricomycetidae</taxon>
        <taxon>Agaricales</taxon>
        <taxon>Agaricineae</taxon>
        <taxon>Hydnangiaceae</taxon>
        <taxon>Laccaria</taxon>
    </lineage>
</organism>